<feature type="domain" description="DUF302" evidence="1">
    <location>
        <begin position="60"/>
        <end position="120"/>
    </location>
</feature>
<evidence type="ECO:0000313" key="3">
    <source>
        <dbReference type="Proteomes" id="UP000063234"/>
    </source>
</evidence>
<reference evidence="3" key="1">
    <citation type="journal article" date="2018" name="Science">
        <title>A primordial and reversible TCA cycle in a facultatively chemolithoautotrophic thermophile.</title>
        <authorList>
            <person name="Nunoura T."/>
            <person name="Chikaraishi Y."/>
            <person name="Izaki R."/>
            <person name="Suwa T."/>
            <person name="Sato T."/>
            <person name="Harada T."/>
            <person name="Mori K."/>
            <person name="Kato Y."/>
            <person name="Miyazaki M."/>
            <person name="Shimamura S."/>
            <person name="Yanagawa K."/>
            <person name="Shuto A."/>
            <person name="Ohkouchi N."/>
            <person name="Fujita N."/>
            <person name="Takaki Y."/>
            <person name="Atomi H."/>
            <person name="Takai K."/>
        </authorList>
    </citation>
    <scope>NUCLEOTIDE SEQUENCE [LARGE SCALE GENOMIC DNA]</scope>
    <source>
        <strain evidence="3">DSM 17441 / JCM 13301 / NBRC 103674 / ABI70S6</strain>
    </source>
</reference>
<sequence length="154" mass="17574">MGLFLLGFILGVVVLGLVMWKVMPNMMIITKPCKYSVDEAVEKIENRAKELGWSIPHIYDIQKNLEEKGYKVRKVKILSLCKPEFAYAFLSEKDSRKIAAGMPCRIALCEGEDGKVYVYRFNTGLMGKMFGGRINELFTKVATEEEQILKEILQ</sequence>
<organism evidence="2 3">
    <name type="scientific">Thermosulfidibacter takaii (strain DSM 17441 / JCM 13301 / NBRC 103674 / ABI70S6)</name>
    <dbReference type="NCBI Taxonomy" id="1298851"/>
    <lineage>
        <taxon>Bacteria</taxon>
        <taxon>Pseudomonadati</taxon>
        <taxon>Thermosulfidibacterota</taxon>
        <taxon>Thermosulfidibacteria</taxon>
        <taxon>Thermosulfidibacterales</taxon>
        <taxon>Thermosulfidibacteraceae</taxon>
    </lineage>
</organism>
<evidence type="ECO:0000259" key="1">
    <source>
        <dbReference type="Pfam" id="PF03625"/>
    </source>
</evidence>
<evidence type="ECO:0000313" key="2">
    <source>
        <dbReference type="EMBL" id="BAT72102.1"/>
    </source>
</evidence>
<dbReference type="CDD" id="cd14797">
    <property type="entry name" value="DUF302"/>
    <property type="match status" value="1"/>
</dbReference>
<dbReference type="EMBL" id="AP013035">
    <property type="protein sequence ID" value="BAT72102.1"/>
    <property type="molecule type" value="Genomic_DNA"/>
</dbReference>
<dbReference type="RefSeq" id="WP_068550095.1">
    <property type="nucleotide sequence ID" value="NZ_AP013035.1"/>
</dbReference>
<protein>
    <recommendedName>
        <fullName evidence="1">DUF302 domain-containing protein</fullName>
    </recommendedName>
</protein>
<dbReference type="STRING" id="1298851.TST_1315"/>
<keyword evidence="3" id="KW-1185">Reference proteome</keyword>
<dbReference type="Pfam" id="PF03625">
    <property type="entry name" value="DUF302"/>
    <property type="match status" value="1"/>
</dbReference>
<dbReference type="OrthoDB" id="9791067at2"/>
<dbReference type="AlphaFoldDB" id="A0A0S3QUU9"/>
<dbReference type="PANTHER" id="PTHR38342:SF1">
    <property type="entry name" value="SLR5037 PROTEIN"/>
    <property type="match status" value="1"/>
</dbReference>
<dbReference type="Proteomes" id="UP000063234">
    <property type="component" value="Chromosome"/>
</dbReference>
<proteinExistence type="predicted"/>
<dbReference type="InterPro" id="IPR035923">
    <property type="entry name" value="TT1751-like_sf"/>
</dbReference>
<dbReference type="SUPFAM" id="SSF103247">
    <property type="entry name" value="TT1751-like"/>
    <property type="match status" value="1"/>
</dbReference>
<accession>A0A0S3QUU9</accession>
<dbReference type="InterPro" id="IPR005180">
    <property type="entry name" value="DUF302"/>
</dbReference>
<dbReference type="KEGG" id="ttk:TST_1315"/>
<dbReference type="PANTHER" id="PTHR38342">
    <property type="entry name" value="SLR5037 PROTEIN"/>
    <property type="match status" value="1"/>
</dbReference>
<gene>
    <name evidence="2" type="ORF">TST_1315</name>
</gene>
<name>A0A0S3QUU9_THET7</name>
<dbReference type="Gene3D" id="3.30.310.70">
    <property type="entry name" value="TT1751-like domain"/>
    <property type="match status" value="1"/>
</dbReference>